<evidence type="ECO:0000256" key="1">
    <source>
        <dbReference type="SAM" id="MobiDB-lite"/>
    </source>
</evidence>
<sequence length="258" mass="26752">MKKVSIGVSGSWLSASLISTSRRSCPGSRDDPEDPQGEERADPLQTAAVLTAKSAQGPGDGRTTTGAGVPEVPDVDVPPALVQLQVLDARAREWRQCEAEGAGVHIGLVAGDEPAAQCQQVPEQVGGLARSGVASGEFEVEPAQRVGDVGLCGVALGQTGEPEAVGSQGVAEAVDDVGDVQSEPPTVGGDGVAGQFPEREGRICVGQADRQLTAPACRKRRCLLPAARRDLLLDTERDTEQRHVSNDTAVRAAGRHQS</sequence>
<evidence type="ECO:0000313" key="2">
    <source>
        <dbReference type="EMBL" id="WTU77610.1"/>
    </source>
</evidence>
<protein>
    <submittedName>
        <fullName evidence="2">Uncharacterized protein</fullName>
    </submittedName>
</protein>
<organism evidence="2">
    <name type="scientific">Streptomyces sp. NBC_00049</name>
    <dbReference type="NCBI Taxonomy" id="2903617"/>
    <lineage>
        <taxon>Bacteria</taxon>
        <taxon>Bacillati</taxon>
        <taxon>Actinomycetota</taxon>
        <taxon>Actinomycetes</taxon>
        <taxon>Kitasatosporales</taxon>
        <taxon>Streptomycetaceae</taxon>
        <taxon>Streptomyces</taxon>
    </lineage>
</organism>
<gene>
    <name evidence="2" type="ORF">OG327_32150</name>
</gene>
<name>A0AAU2K1J7_9ACTN</name>
<proteinExistence type="predicted"/>
<reference evidence="2" key="1">
    <citation type="submission" date="2022-10" db="EMBL/GenBank/DDBJ databases">
        <title>The complete genomes of actinobacterial strains from the NBC collection.</title>
        <authorList>
            <person name="Joergensen T.S."/>
            <person name="Alvarez Arevalo M."/>
            <person name="Sterndorff E.B."/>
            <person name="Faurdal D."/>
            <person name="Vuksanovic O."/>
            <person name="Mourched A.-S."/>
            <person name="Charusanti P."/>
            <person name="Shaw S."/>
            <person name="Blin K."/>
            <person name="Weber T."/>
        </authorList>
    </citation>
    <scope>NUCLEOTIDE SEQUENCE</scope>
    <source>
        <strain evidence="2">NBC_00049</strain>
    </source>
</reference>
<feature type="region of interest" description="Disordered" evidence="1">
    <location>
        <begin position="234"/>
        <end position="258"/>
    </location>
</feature>
<feature type="compositionally biased region" description="Basic and acidic residues" evidence="1">
    <location>
        <begin position="234"/>
        <end position="245"/>
    </location>
</feature>
<dbReference type="AlphaFoldDB" id="A0AAU2K1J7"/>
<dbReference type="EMBL" id="CP108264">
    <property type="protein sequence ID" value="WTU77610.1"/>
    <property type="molecule type" value="Genomic_DNA"/>
</dbReference>
<accession>A0AAU2K1J7</accession>
<feature type="region of interest" description="Disordered" evidence="1">
    <location>
        <begin position="19"/>
        <end position="74"/>
    </location>
</feature>